<dbReference type="GO" id="GO:0016020">
    <property type="term" value="C:membrane"/>
    <property type="evidence" value="ECO:0007669"/>
    <property type="project" value="InterPro"/>
</dbReference>
<dbReference type="Proteomes" id="UP001152320">
    <property type="component" value="Chromosome 16"/>
</dbReference>
<dbReference type="PRINTS" id="PR00258">
    <property type="entry name" value="SPERACTRCPTR"/>
</dbReference>
<feature type="signal peptide" evidence="8">
    <location>
        <begin position="1"/>
        <end position="19"/>
    </location>
</feature>
<dbReference type="PANTHER" id="PTHR48071">
    <property type="entry name" value="SRCR DOMAIN-CONTAINING PROTEIN"/>
    <property type="match status" value="1"/>
</dbReference>
<keyword evidence="6" id="KW-0325">Glycoprotein</keyword>
<comment type="caution">
    <text evidence="10">The sequence shown here is derived from an EMBL/GenBank/DDBJ whole genome shotgun (WGS) entry which is preliminary data.</text>
</comment>
<dbReference type="PROSITE" id="PS00420">
    <property type="entry name" value="SRCR_1"/>
    <property type="match status" value="4"/>
</dbReference>
<dbReference type="Gene3D" id="3.10.250.10">
    <property type="entry name" value="SRCR-like domain"/>
    <property type="match status" value="5"/>
</dbReference>
<feature type="domain" description="SRCR" evidence="9">
    <location>
        <begin position="128"/>
        <end position="226"/>
    </location>
</feature>
<proteinExistence type="predicted"/>
<dbReference type="InterPro" id="IPR001190">
    <property type="entry name" value="SRCR"/>
</dbReference>
<name>A0A9Q0YQ45_HOLLE</name>
<dbReference type="FunFam" id="3.10.250.10:FF:000005">
    <property type="entry name" value="Neurotrypsin isoform A"/>
    <property type="match status" value="1"/>
</dbReference>
<dbReference type="PROSITE" id="PS50287">
    <property type="entry name" value="SRCR_2"/>
    <property type="match status" value="5"/>
</dbReference>
<feature type="disulfide bond" evidence="7">
    <location>
        <begin position="309"/>
        <end position="319"/>
    </location>
</feature>
<dbReference type="FunFam" id="3.10.250.10:FF:000006">
    <property type="entry name" value="neurotrypsin isoform X2"/>
    <property type="match status" value="1"/>
</dbReference>
<dbReference type="EMBL" id="JAIZAY010000016">
    <property type="protein sequence ID" value="KAJ8026424.1"/>
    <property type="molecule type" value="Genomic_DNA"/>
</dbReference>
<evidence type="ECO:0000256" key="3">
    <source>
        <dbReference type="ARBA" id="ARBA00022729"/>
    </source>
</evidence>
<evidence type="ECO:0000256" key="2">
    <source>
        <dbReference type="ARBA" id="ARBA00022525"/>
    </source>
</evidence>
<keyword evidence="4" id="KW-0677">Repeat</keyword>
<keyword evidence="11" id="KW-1185">Reference proteome</keyword>
<dbReference type="PANTHER" id="PTHR48071:SF18">
    <property type="entry name" value="DELETED IN MALIGNANT BRAIN TUMORS 1 PROTEIN-RELATED"/>
    <property type="match status" value="1"/>
</dbReference>
<dbReference type="GO" id="GO:0005576">
    <property type="term" value="C:extracellular region"/>
    <property type="evidence" value="ECO:0007669"/>
    <property type="project" value="UniProtKB-SubCell"/>
</dbReference>
<dbReference type="AlphaFoldDB" id="A0A9Q0YQ45"/>
<dbReference type="Pfam" id="PF00530">
    <property type="entry name" value="SRCR"/>
    <property type="match status" value="5"/>
</dbReference>
<feature type="disulfide bond" evidence="7">
    <location>
        <begin position="196"/>
        <end position="206"/>
    </location>
</feature>
<dbReference type="FunFam" id="3.10.250.10:FF:000011">
    <property type="entry name" value="Scavenger receptor class A member 5"/>
    <property type="match status" value="2"/>
</dbReference>
<feature type="disulfide bond" evidence="7">
    <location>
        <begin position="528"/>
        <end position="538"/>
    </location>
</feature>
<feature type="domain" description="SRCR" evidence="9">
    <location>
        <begin position="21"/>
        <end position="117"/>
    </location>
</feature>
<dbReference type="SMART" id="SM00202">
    <property type="entry name" value="SR"/>
    <property type="match status" value="5"/>
</dbReference>
<keyword evidence="3 8" id="KW-0732">Signal</keyword>
<evidence type="ECO:0000256" key="8">
    <source>
        <dbReference type="SAM" id="SignalP"/>
    </source>
</evidence>
<organism evidence="10 11">
    <name type="scientific">Holothuria leucospilota</name>
    <name type="common">Black long sea cucumber</name>
    <name type="synonym">Mertensiothuria leucospilota</name>
    <dbReference type="NCBI Taxonomy" id="206669"/>
    <lineage>
        <taxon>Eukaryota</taxon>
        <taxon>Metazoa</taxon>
        <taxon>Echinodermata</taxon>
        <taxon>Eleutherozoa</taxon>
        <taxon>Echinozoa</taxon>
        <taxon>Holothuroidea</taxon>
        <taxon>Aspidochirotacea</taxon>
        <taxon>Aspidochirotida</taxon>
        <taxon>Holothuriidae</taxon>
        <taxon>Holothuria</taxon>
    </lineage>
</organism>
<comment type="caution">
    <text evidence="7">Lacks conserved residue(s) required for the propagation of feature annotation.</text>
</comment>
<accession>A0A9Q0YQ45</accession>
<gene>
    <name evidence="10" type="ORF">HOLleu_31236</name>
</gene>
<evidence type="ECO:0000256" key="1">
    <source>
        <dbReference type="ARBA" id="ARBA00004613"/>
    </source>
</evidence>
<comment type="subcellular location">
    <subcellularLocation>
        <location evidence="1">Secreted</location>
    </subcellularLocation>
</comment>
<evidence type="ECO:0000313" key="10">
    <source>
        <dbReference type="EMBL" id="KAJ8026424.1"/>
    </source>
</evidence>
<feature type="disulfide bond" evidence="7">
    <location>
        <begin position="87"/>
        <end position="97"/>
    </location>
</feature>
<dbReference type="SUPFAM" id="SSF56487">
    <property type="entry name" value="SRCR-like"/>
    <property type="match status" value="5"/>
</dbReference>
<dbReference type="OrthoDB" id="536948at2759"/>
<feature type="domain" description="SRCR" evidence="9">
    <location>
        <begin position="350"/>
        <end position="451"/>
    </location>
</feature>
<protein>
    <submittedName>
        <fullName evidence="10">Deleted in malignant brain tumors 1 protein</fullName>
    </submittedName>
</protein>
<evidence type="ECO:0000259" key="9">
    <source>
        <dbReference type="PROSITE" id="PS50287"/>
    </source>
</evidence>
<evidence type="ECO:0000313" key="11">
    <source>
        <dbReference type="Proteomes" id="UP001152320"/>
    </source>
</evidence>
<feature type="chain" id="PRO_5040304034" evidence="8">
    <location>
        <begin position="20"/>
        <end position="562"/>
    </location>
</feature>
<reference evidence="10" key="1">
    <citation type="submission" date="2021-10" db="EMBL/GenBank/DDBJ databases">
        <title>Tropical sea cucumber genome reveals ecological adaptation and Cuvierian tubules defense mechanism.</title>
        <authorList>
            <person name="Chen T."/>
        </authorList>
    </citation>
    <scope>NUCLEOTIDE SEQUENCE</scope>
    <source>
        <strain evidence="10">Nanhai2018</strain>
        <tissue evidence="10">Muscle</tissue>
    </source>
</reference>
<feature type="domain" description="SRCR" evidence="9">
    <location>
        <begin position="243"/>
        <end position="339"/>
    </location>
</feature>
<sequence>MSLTSMLLWIFLLPFESLAQVRLSGGSETAGRVEVFLNGEWGTVCDDDWDVMDATVVCRQLGFPAVLDALASFGEGQGPIHLDEVSCIGDESSLLACPQINYFHDCSHSEDVGISCLPVTFYCYLPLVRLSGGSKAAGRVEVFLHGEWGTVCDDDWDVMDATVVCRQLGFPAVSVLDALASFGEGQGPIYFDEVSCFGDESSLLACPRDYYFHDCSHGEDVGISCLPGNQKVITDFLLSFPIVRLSGGSETAGRVEVFLNGEWGTVCDDDWDVMDATVVCRQLGFPAVLDALASFGEGQGPIHLDEVSCFGDESSLLACPRINYFHDCSHSEDVGISCLVPGKYVFPRSIQVKSQGYSRETAGRVDVFLHGEWGTVCDDNWDIMDATVVCRQLGFPAALVLDALASFGEGQGPIYLDEVACVGDESSFLVCPRDYYFHDCSHSEDVGISCLPGKYVFPRIRLTGGNSTTGRVEVFLNNQWGTVCDDYWDIVAAGVICRQLGFKTANLAFSYGGSVEDTIPINVDDVVCTGSEISILDCYFISEHNCDHREDAGVNCLPYDAC</sequence>
<dbReference type="InterPro" id="IPR036772">
    <property type="entry name" value="SRCR-like_dom_sf"/>
</dbReference>
<keyword evidence="2" id="KW-0964">Secreted</keyword>
<feature type="domain" description="SRCR" evidence="9">
    <location>
        <begin position="460"/>
        <end position="557"/>
    </location>
</feature>
<evidence type="ECO:0000256" key="6">
    <source>
        <dbReference type="ARBA" id="ARBA00023180"/>
    </source>
</evidence>
<evidence type="ECO:0000256" key="5">
    <source>
        <dbReference type="ARBA" id="ARBA00023157"/>
    </source>
</evidence>
<keyword evidence="5 7" id="KW-1015">Disulfide bond</keyword>
<dbReference type="FunFam" id="3.10.250.10:FF:000001">
    <property type="entry name" value="Lysyl oxidase 4 isoform X1"/>
    <property type="match status" value="1"/>
</dbReference>
<evidence type="ECO:0000256" key="4">
    <source>
        <dbReference type="ARBA" id="ARBA00022737"/>
    </source>
</evidence>
<feature type="disulfide bond" evidence="7">
    <location>
        <begin position="421"/>
        <end position="431"/>
    </location>
</feature>
<evidence type="ECO:0000256" key="7">
    <source>
        <dbReference type="PROSITE-ProRule" id="PRU00196"/>
    </source>
</evidence>